<keyword evidence="2 6" id="KW-1003">Cell membrane</keyword>
<evidence type="ECO:0000256" key="2">
    <source>
        <dbReference type="ARBA" id="ARBA00022475"/>
    </source>
</evidence>
<dbReference type="Proteomes" id="UP000609849">
    <property type="component" value="Unassembled WGS sequence"/>
</dbReference>
<feature type="transmembrane region" description="Helical" evidence="6">
    <location>
        <begin position="629"/>
        <end position="651"/>
    </location>
</feature>
<dbReference type="EMBL" id="JACRWE010000001">
    <property type="protein sequence ID" value="MBC5995303.1"/>
    <property type="molecule type" value="Genomic_DNA"/>
</dbReference>
<feature type="transmembrane region" description="Helical" evidence="6">
    <location>
        <begin position="135"/>
        <end position="153"/>
    </location>
</feature>
<feature type="transmembrane region" description="Helical" evidence="6">
    <location>
        <begin position="309"/>
        <end position="331"/>
    </location>
</feature>
<accession>A0ABR7JKT0</accession>
<evidence type="ECO:0000256" key="6">
    <source>
        <dbReference type="PIRNR" id="PIRNR018968"/>
    </source>
</evidence>
<sequence length="703" mass="80249">MFSRKRKNSHKRKKNYVSQVSNESFKQLAKSNVKKSIKDYMIYFITLSFGAALLYSFNSIDSILSNLMGNGLLDSYIYMARGILGGFSIIICLIFGFLITYANNFLMKKRKREFGIYTTLGMDKRDINKLMFKETTIIGSLSLCFGLIFGIFASQGLGIITFKMINLSSMFRFSISLSAIIKTVLLFGLVLLLVNKFNKKAIEKYKLIDLINSNKKNEIFTTNKGRKNFITLAISIALILFSYIILNNLLEPSTQIITVCIALITIGTYLFFISIADFILKQIKKHKKLYYKNLTMFVISQMSSRIKTISFSVTIICLVIFSALITMPFGMGFANYMKQGLDVITPYDATVIRYNDRNQDEGTFYEDRVYSDNKSLTNKTYTTIKNDLIKANFPYNELVSKSFEVKLYQLKDLTLSKLLDNIKDEDDYNIPIMGITDYNNIRRSQGLEEIILMNNEFALNGDITKSKDILDKLTDNDLNASLNINNHTLNFLNIHSNINYYNKNFLSSELTVIVPDNVLENLYPTITYLNVDYIKLNNEYDNKFRGALSDFIDNDNLNLRFESKLVIDGEKIALNVVFSFIAIYLGVILLISAGAILALQQISESTENKERFDILRKIGVKEKDMKKAVFSQVFIFFMMPLALASLHAIFVSRVLNEVILELSSVGLLKNILISSAIVVVIYGSYFFASYFESLNIINDKKSI</sequence>
<feature type="domain" description="ABC3 transporter permease C-terminal" evidence="7">
    <location>
        <begin position="87"/>
        <end position="193"/>
    </location>
</feature>
<comment type="similarity">
    <text evidence="6">Belongs to the ABC-4 integral membrane protein family.</text>
</comment>
<feature type="domain" description="ABC3 transporter permease C-terminal" evidence="7">
    <location>
        <begin position="585"/>
        <end position="696"/>
    </location>
</feature>
<keyword evidence="4 6" id="KW-1133">Transmembrane helix</keyword>
<name>A0ABR7JKT0_9FIRM</name>
<evidence type="ECO:0000256" key="4">
    <source>
        <dbReference type="ARBA" id="ARBA00022989"/>
    </source>
</evidence>
<comment type="subcellular location">
    <subcellularLocation>
        <location evidence="1 6">Cell membrane</location>
        <topology evidence="1 6">Multi-pass membrane protein</topology>
    </subcellularLocation>
</comment>
<evidence type="ECO:0000313" key="9">
    <source>
        <dbReference type="Proteomes" id="UP000609849"/>
    </source>
</evidence>
<evidence type="ECO:0000256" key="3">
    <source>
        <dbReference type="ARBA" id="ARBA00022692"/>
    </source>
</evidence>
<dbReference type="RefSeq" id="WP_153971487.1">
    <property type="nucleotide sequence ID" value="NZ_JACRWE010000001.1"/>
</dbReference>
<feature type="transmembrane region" description="Helical" evidence="6">
    <location>
        <begin position="572"/>
        <end position="599"/>
    </location>
</feature>
<feature type="transmembrane region" description="Helical" evidence="6">
    <location>
        <begin position="229"/>
        <end position="250"/>
    </location>
</feature>
<keyword evidence="3 6" id="KW-0812">Transmembrane</keyword>
<feature type="transmembrane region" description="Helical" evidence="6">
    <location>
        <begin position="173"/>
        <end position="194"/>
    </location>
</feature>
<evidence type="ECO:0000259" key="7">
    <source>
        <dbReference type="Pfam" id="PF02687"/>
    </source>
</evidence>
<gene>
    <name evidence="8" type="ORF">H8923_00900</name>
</gene>
<dbReference type="PIRSF" id="PIRSF018968">
    <property type="entry name" value="ABC_permease_BceB"/>
    <property type="match status" value="1"/>
</dbReference>
<keyword evidence="9" id="KW-1185">Reference proteome</keyword>
<feature type="transmembrane region" description="Helical" evidence="6">
    <location>
        <begin position="77"/>
        <end position="102"/>
    </location>
</feature>
<feature type="transmembrane region" description="Helical" evidence="6">
    <location>
        <begin position="40"/>
        <end position="57"/>
    </location>
</feature>
<comment type="caution">
    <text evidence="8">The sequence shown here is derived from an EMBL/GenBank/DDBJ whole genome shotgun (WGS) entry which is preliminary data.</text>
</comment>
<dbReference type="InterPro" id="IPR003838">
    <property type="entry name" value="ABC3_permease_C"/>
</dbReference>
<evidence type="ECO:0000256" key="1">
    <source>
        <dbReference type="ARBA" id="ARBA00004651"/>
    </source>
</evidence>
<proteinExistence type="inferred from homology"/>
<feature type="transmembrane region" description="Helical" evidence="6">
    <location>
        <begin position="671"/>
        <end position="691"/>
    </location>
</feature>
<dbReference type="InterPro" id="IPR027022">
    <property type="entry name" value="ABC_permease_BceB-typ"/>
</dbReference>
<evidence type="ECO:0000313" key="8">
    <source>
        <dbReference type="EMBL" id="MBC5995303.1"/>
    </source>
</evidence>
<dbReference type="Pfam" id="PF02687">
    <property type="entry name" value="FtsX"/>
    <property type="match status" value="2"/>
</dbReference>
<dbReference type="InterPro" id="IPR052536">
    <property type="entry name" value="ABC-4_Integral_Memb_Prot"/>
</dbReference>
<evidence type="ECO:0000256" key="5">
    <source>
        <dbReference type="ARBA" id="ARBA00023136"/>
    </source>
</evidence>
<protein>
    <submittedName>
        <fullName evidence="8">ABC transporter permease</fullName>
    </submittedName>
</protein>
<dbReference type="PANTHER" id="PTHR46795:SF3">
    <property type="entry name" value="ABC TRANSPORTER PERMEASE"/>
    <property type="match status" value="1"/>
</dbReference>
<reference evidence="8 9" key="1">
    <citation type="submission" date="2020-08" db="EMBL/GenBank/DDBJ databases">
        <authorList>
            <person name="Liu C."/>
            <person name="Sun Q."/>
        </authorList>
    </citation>
    <scope>NUCLEOTIDE SEQUENCE [LARGE SCALE GENOMIC DNA]</scope>
    <source>
        <strain evidence="8 9">NSJ-18</strain>
    </source>
</reference>
<organism evidence="8 9">
    <name type="scientific">Romboutsia faecis</name>
    <dbReference type="NCBI Taxonomy" id="2764597"/>
    <lineage>
        <taxon>Bacteria</taxon>
        <taxon>Bacillati</taxon>
        <taxon>Bacillota</taxon>
        <taxon>Clostridia</taxon>
        <taxon>Peptostreptococcales</taxon>
        <taxon>Peptostreptococcaceae</taxon>
        <taxon>Romboutsia</taxon>
    </lineage>
</organism>
<keyword evidence="6" id="KW-0813">Transport</keyword>
<keyword evidence="5 6" id="KW-0472">Membrane</keyword>
<dbReference type="PANTHER" id="PTHR46795">
    <property type="entry name" value="ABC TRANSPORTER PERMEASE-RELATED-RELATED"/>
    <property type="match status" value="1"/>
</dbReference>
<feature type="transmembrane region" description="Helical" evidence="6">
    <location>
        <begin position="256"/>
        <end position="280"/>
    </location>
</feature>